<protein>
    <recommendedName>
        <fullName evidence="7">Major facilitator superfamily (MFS) profile domain-containing protein</fullName>
    </recommendedName>
</protein>
<feature type="transmembrane region" description="Helical" evidence="6">
    <location>
        <begin position="236"/>
        <end position="254"/>
    </location>
</feature>
<dbReference type="OrthoDB" id="2587356at2759"/>
<dbReference type="RefSeq" id="XP_016226017.1">
    <property type="nucleotide sequence ID" value="XM_016366499.1"/>
</dbReference>
<evidence type="ECO:0000259" key="7">
    <source>
        <dbReference type="PROSITE" id="PS50850"/>
    </source>
</evidence>
<dbReference type="GO" id="GO:0022857">
    <property type="term" value="F:transmembrane transporter activity"/>
    <property type="evidence" value="ECO:0007669"/>
    <property type="project" value="InterPro"/>
</dbReference>
<feature type="transmembrane region" description="Helical" evidence="6">
    <location>
        <begin position="266"/>
        <end position="284"/>
    </location>
</feature>
<dbReference type="InterPro" id="IPR005829">
    <property type="entry name" value="Sugar_transporter_CS"/>
</dbReference>
<feature type="region of interest" description="Disordered" evidence="5">
    <location>
        <begin position="1"/>
        <end position="25"/>
    </location>
</feature>
<feature type="transmembrane region" description="Helical" evidence="6">
    <location>
        <begin position="371"/>
        <end position="390"/>
    </location>
</feature>
<evidence type="ECO:0000256" key="5">
    <source>
        <dbReference type="SAM" id="MobiDB-lite"/>
    </source>
</evidence>
<feature type="transmembrane region" description="Helical" evidence="6">
    <location>
        <begin position="162"/>
        <end position="182"/>
    </location>
</feature>
<keyword evidence="9" id="KW-1185">Reference proteome</keyword>
<evidence type="ECO:0000256" key="4">
    <source>
        <dbReference type="ARBA" id="ARBA00023136"/>
    </source>
</evidence>
<feature type="transmembrane region" description="Helical" evidence="6">
    <location>
        <begin position="37"/>
        <end position="57"/>
    </location>
</feature>
<evidence type="ECO:0000256" key="1">
    <source>
        <dbReference type="ARBA" id="ARBA00004141"/>
    </source>
</evidence>
<dbReference type="PANTHER" id="PTHR23501:SF195">
    <property type="entry name" value="PEP5"/>
    <property type="match status" value="1"/>
</dbReference>
<dbReference type="Gene3D" id="1.20.1250.20">
    <property type="entry name" value="MFS general substrate transporter like domains"/>
    <property type="match status" value="1"/>
</dbReference>
<organism evidence="8 9">
    <name type="scientific">Exophiala mesophila</name>
    <name type="common">Black yeast-like fungus</name>
    <dbReference type="NCBI Taxonomy" id="212818"/>
    <lineage>
        <taxon>Eukaryota</taxon>
        <taxon>Fungi</taxon>
        <taxon>Dikarya</taxon>
        <taxon>Ascomycota</taxon>
        <taxon>Pezizomycotina</taxon>
        <taxon>Eurotiomycetes</taxon>
        <taxon>Chaetothyriomycetidae</taxon>
        <taxon>Chaetothyriales</taxon>
        <taxon>Herpotrichiellaceae</taxon>
        <taxon>Exophiala</taxon>
    </lineage>
</organism>
<evidence type="ECO:0000313" key="8">
    <source>
        <dbReference type="EMBL" id="KIV94443.1"/>
    </source>
</evidence>
<dbReference type="Pfam" id="PF07690">
    <property type="entry name" value="MFS_1"/>
    <property type="match status" value="1"/>
</dbReference>
<feature type="domain" description="Major facilitator superfamily (MFS) profile" evidence="7">
    <location>
        <begin position="38"/>
        <end position="548"/>
    </location>
</feature>
<reference evidence="8 9" key="1">
    <citation type="submission" date="2015-01" db="EMBL/GenBank/DDBJ databases">
        <title>The Genome Sequence of Exophiala mesophila CBS40295.</title>
        <authorList>
            <consortium name="The Broad Institute Genomics Platform"/>
            <person name="Cuomo C."/>
            <person name="de Hoog S."/>
            <person name="Gorbushina A."/>
            <person name="Stielow B."/>
            <person name="Teixiera M."/>
            <person name="Abouelleil A."/>
            <person name="Chapman S.B."/>
            <person name="Priest M."/>
            <person name="Young S.K."/>
            <person name="Wortman J."/>
            <person name="Nusbaum C."/>
            <person name="Birren B."/>
        </authorList>
    </citation>
    <scope>NUCLEOTIDE SEQUENCE [LARGE SCALE GENOMIC DNA]</scope>
    <source>
        <strain evidence="8 9">CBS 40295</strain>
    </source>
</reference>
<dbReference type="SUPFAM" id="SSF103473">
    <property type="entry name" value="MFS general substrate transporter"/>
    <property type="match status" value="1"/>
</dbReference>
<gene>
    <name evidence="8" type="ORF">PV10_02210</name>
</gene>
<evidence type="ECO:0000313" key="9">
    <source>
        <dbReference type="Proteomes" id="UP000054302"/>
    </source>
</evidence>
<feature type="transmembrane region" description="Helical" evidence="6">
    <location>
        <begin position="524"/>
        <end position="544"/>
    </location>
</feature>
<dbReference type="GO" id="GO:0005886">
    <property type="term" value="C:plasma membrane"/>
    <property type="evidence" value="ECO:0007669"/>
    <property type="project" value="TreeGrafter"/>
</dbReference>
<dbReference type="HOGENOM" id="CLU_000960_25_1_1"/>
<keyword evidence="3 6" id="KW-1133">Transmembrane helix</keyword>
<dbReference type="PROSITE" id="PS50850">
    <property type="entry name" value="MFS"/>
    <property type="match status" value="1"/>
</dbReference>
<keyword evidence="4 6" id="KW-0472">Membrane</keyword>
<evidence type="ECO:0000256" key="3">
    <source>
        <dbReference type="ARBA" id="ARBA00022989"/>
    </source>
</evidence>
<dbReference type="GeneID" id="27320055"/>
<evidence type="ECO:0000256" key="6">
    <source>
        <dbReference type="SAM" id="Phobius"/>
    </source>
</evidence>
<dbReference type="PANTHER" id="PTHR23501">
    <property type="entry name" value="MAJOR FACILITATOR SUPERFAMILY"/>
    <property type="match status" value="1"/>
</dbReference>
<dbReference type="InterPro" id="IPR020846">
    <property type="entry name" value="MFS_dom"/>
</dbReference>
<feature type="transmembrane region" description="Helical" evidence="6">
    <location>
        <begin position="104"/>
        <end position="123"/>
    </location>
</feature>
<feature type="transmembrane region" description="Helical" evidence="6">
    <location>
        <begin position="305"/>
        <end position="326"/>
    </location>
</feature>
<accession>A0A0D2A650</accession>
<dbReference type="InterPro" id="IPR011701">
    <property type="entry name" value="MFS"/>
</dbReference>
<feature type="transmembrane region" description="Helical" evidence="6">
    <location>
        <begin position="402"/>
        <end position="422"/>
    </location>
</feature>
<sequence length="582" mass="61771">MDKSESSPQAAEIEHDVLQPQNVDPEKSGVQHVHAKTLVLVIAIVSIYFVQTLNLAGNGLLANTITSVTGGGAQSTWLVSCMAISAAALSPPISQAADYWGRKWFVVGFTAAGFVGCLISSRANTFGVLIGGQSIGCLCMGAQPLVHAIASEIIPRKYRSHAQAAVTASACLGGIVGILIGGALVRSTPQGFRVFYYITAGSYAILAAIVTWLYNPPPRPLQLELNQRQKLGQLDWWGYLLFLPGLVLFSYALTSSSGVFPWSSPNIIGPLVVGVVLLVILGLYEWKGTRVGMLHHNLFSCGRNFAICLVVIFAEGIVFFAANAFYGYEVAVLYDEDLFHAGLTFTITFWTAILATVAAGFYVTKTKTIRAPLIVAMAFFVVFCATLASLNKSTPKNARGFAVFGGLGLGTSLNALVVAAQLSTPPELIAVASGLMIGIRSFGGTVGLSIYSAIFSNTMGTQLPAKVLGATVPLGFDPQYAGQLLTALTAHDPALLEEIPGITQEIIQAAGDGVKDAYTIAFRYVWISAGAFALAAAILSCFAIDPKTEFNAHIDAPVETEAELQRDGFGQILHHHHNKPQV</sequence>
<feature type="transmembrane region" description="Helical" evidence="6">
    <location>
        <begin position="338"/>
        <end position="364"/>
    </location>
</feature>
<feature type="transmembrane region" description="Helical" evidence="6">
    <location>
        <begin position="429"/>
        <end position="454"/>
    </location>
</feature>
<comment type="subcellular location">
    <subcellularLocation>
        <location evidence="1">Membrane</location>
        <topology evidence="1">Multi-pass membrane protein</topology>
    </subcellularLocation>
</comment>
<dbReference type="PROSITE" id="PS00216">
    <property type="entry name" value="SUGAR_TRANSPORT_1"/>
    <property type="match status" value="1"/>
</dbReference>
<dbReference type="InterPro" id="IPR036259">
    <property type="entry name" value="MFS_trans_sf"/>
</dbReference>
<name>A0A0D2A650_EXOME</name>
<feature type="transmembrane region" description="Helical" evidence="6">
    <location>
        <begin position="194"/>
        <end position="215"/>
    </location>
</feature>
<dbReference type="Proteomes" id="UP000054302">
    <property type="component" value="Unassembled WGS sequence"/>
</dbReference>
<feature type="transmembrane region" description="Helical" evidence="6">
    <location>
        <begin position="129"/>
        <end position="150"/>
    </location>
</feature>
<dbReference type="EMBL" id="KN847521">
    <property type="protein sequence ID" value="KIV94443.1"/>
    <property type="molecule type" value="Genomic_DNA"/>
</dbReference>
<keyword evidence="2 6" id="KW-0812">Transmembrane</keyword>
<dbReference type="AlphaFoldDB" id="A0A0D2A650"/>
<proteinExistence type="predicted"/>
<dbReference type="VEuPathDB" id="FungiDB:PV10_02210"/>
<evidence type="ECO:0000256" key="2">
    <source>
        <dbReference type="ARBA" id="ARBA00022692"/>
    </source>
</evidence>
<feature type="transmembrane region" description="Helical" evidence="6">
    <location>
        <begin position="77"/>
        <end position="97"/>
    </location>
</feature>